<organism evidence="1 2">
    <name type="scientific">Lophiotrema nucula</name>
    <dbReference type="NCBI Taxonomy" id="690887"/>
    <lineage>
        <taxon>Eukaryota</taxon>
        <taxon>Fungi</taxon>
        <taxon>Dikarya</taxon>
        <taxon>Ascomycota</taxon>
        <taxon>Pezizomycotina</taxon>
        <taxon>Dothideomycetes</taxon>
        <taxon>Pleosporomycetidae</taxon>
        <taxon>Pleosporales</taxon>
        <taxon>Lophiotremataceae</taxon>
        <taxon>Lophiotrema</taxon>
    </lineage>
</organism>
<proteinExistence type="predicted"/>
<reference evidence="1" key="1">
    <citation type="journal article" date="2020" name="Stud. Mycol.">
        <title>101 Dothideomycetes genomes: a test case for predicting lifestyles and emergence of pathogens.</title>
        <authorList>
            <person name="Haridas S."/>
            <person name="Albert R."/>
            <person name="Binder M."/>
            <person name="Bloem J."/>
            <person name="Labutti K."/>
            <person name="Salamov A."/>
            <person name="Andreopoulos B."/>
            <person name="Baker S."/>
            <person name="Barry K."/>
            <person name="Bills G."/>
            <person name="Bluhm B."/>
            <person name="Cannon C."/>
            <person name="Castanera R."/>
            <person name="Culley D."/>
            <person name="Daum C."/>
            <person name="Ezra D."/>
            <person name="Gonzalez J."/>
            <person name="Henrissat B."/>
            <person name="Kuo A."/>
            <person name="Liang C."/>
            <person name="Lipzen A."/>
            <person name="Lutzoni F."/>
            <person name="Magnuson J."/>
            <person name="Mondo S."/>
            <person name="Nolan M."/>
            <person name="Ohm R."/>
            <person name="Pangilinan J."/>
            <person name="Park H.-J."/>
            <person name="Ramirez L."/>
            <person name="Alfaro M."/>
            <person name="Sun H."/>
            <person name="Tritt A."/>
            <person name="Yoshinaga Y."/>
            <person name="Zwiers L.-H."/>
            <person name="Turgeon B."/>
            <person name="Goodwin S."/>
            <person name="Spatafora J."/>
            <person name="Crous P."/>
            <person name="Grigoriev I."/>
        </authorList>
    </citation>
    <scope>NUCLEOTIDE SEQUENCE</scope>
    <source>
        <strain evidence="1">CBS 627.86</strain>
    </source>
</reference>
<dbReference type="AlphaFoldDB" id="A0A6A5YX16"/>
<accession>A0A6A5YX16</accession>
<dbReference type="Proteomes" id="UP000799770">
    <property type="component" value="Unassembled WGS sequence"/>
</dbReference>
<name>A0A6A5YX16_9PLEO</name>
<evidence type="ECO:0000313" key="1">
    <source>
        <dbReference type="EMBL" id="KAF2111630.1"/>
    </source>
</evidence>
<evidence type="ECO:0000313" key="2">
    <source>
        <dbReference type="Proteomes" id="UP000799770"/>
    </source>
</evidence>
<protein>
    <submittedName>
        <fullName evidence="1">Uncharacterized protein</fullName>
    </submittedName>
</protein>
<dbReference type="EMBL" id="ML977333">
    <property type="protein sequence ID" value="KAF2111630.1"/>
    <property type="molecule type" value="Genomic_DNA"/>
</dbReference>
<keyword evidence="2" id="KW-1185">Reference proteome</keyword>
<gene>
    <name evidence="1" type="ORF">BDV96DRAFT_173688</name>
</gene>
<sequence length="152" mass="16957">MRCRWPSHRSLWGRDLVTRQGDPKTSTFRCKSCYGRSDFRKHSISDPSCFGRIVNKDAPDDVGVIANRHTIIKFRDDQTCASWIGMRGHPTRTESGRSFGQCALCLGSRVACKSRVQFAPRMRSASACSPTLVVSESCLLACSYDLFRGMAA</sequence>